<evidence type="ECO:0000313" key="2">
    <source>
        <dbReference type="EMBL" id="KAL2713838.1"/>
    </source>
</evidence>
<sequence>MGLDAELTVILHEIVQFLEFLREANLSGTMETIRENLLLRSKNALSVFTGTEGTTSSTELYLRMNASSKGLLPLNIGETNVSDMQEYVGAEETISQSQKRPISQIHLDYYETFRSMAEDDKKKELEESQENALINIYSSLSGAEAKSKSLKCGPLLRKEGKKLFVFEQYRINWVGNIQGIRGYSGRPAPNIVPRDQRRSEAAFEIFKPGNKTLQFIARTPKDMEQWVAKVCQVGSNEINLDLGLNSKEDVSLVSSSGIVGETEEIITKDRLVDSTKLQTTFLNVNENKTVEPDHESKVQTSENTSPPPLPARIPRRLPSLPSSDIISSYEMMDDEEDDIYHKIEDLEGSTFYQNFMSKNQKETIVVDKSKKVTTAYDDVQAILEKNRKHMKSKLKEENVCNTMQNEMIRFDETYDDISSSSITKEKKNRESLQKEVVDVNESQSSTATTLVSYDDVESLVNATSLGIKAKDKNEEVQKKTPNKKSFLDRMRNKKESPQKKEKIIVAQQETLTPPPQIMQKKEMTTYDDVSDLIIKETSTSNEMPEYTCPPAPRPVYVKPPTVILPVEEEFYDDVNGCHEKKNQQIQSNIQKLEKRISNDCEHYKSPRNDTSQQVGPSQAEEQIYDDVAILANFTARQKEISDENKDQDLSRASFSPDKKSWNRFVTSRKHRSSDSIGSVTNKRVSNEITDLDCYEEQQNFSRMNTFQKLINKMENSLGKVSPRAVPTTSMNKTYGLNTSS</sequence>
<feature type="compositionally biased region" description="Basic and acidic residues" evidence="1">
    <location>
        <begin position="288"/>
        <end position="297"/>
    </location>
</feature>
<dbReference type="Proteomes" id="UP001607302">
    <property type="component" value="Unassembled WGS sequence"/>
</dbReference>
<dbReference type="SUPFAM" id="SSF50729">
    <property type="entry name" value="PH domain-like"/>
    <property type="match status" value="1"/>
</dbReference>
<feature type="region of interest" description="Disordered" evidence="1">
    <location>
        <begin position="287"/>
        <end position="320"/>
    </location>
</feature>
<dbReference type="EMBL" id="JAUDFV010000157">
    <property type="protein sequence ID" value="KAL2713838.1"/>
    <property type="molecule type" value="Genomic_DNA"/>
</dbReference>
<organism evidence="2 3">
    <name type="scientific">Vespula squamosa</name>
    <name type="common">Southern yellow jacket</name>
    <name type="synonym">Wasp</name>
    <dbReference type="NCBI Taxonomy" id="30214"/>
    <lineage>
        <taxon>Eukaryota</taxon>
        <taxon>Metazoa</taxon>
        <taxon>Ecdysozoa</taxon>
        <taxon>Arthropoda</taxon>
        <taxon>Hexapoda</taxon>
        <taxon>Insecta</taxon>
        <taxon>Pterygota</taxon>
        <taxon>Neoptera</taxon>
        <taxon>Endopterygota</taxon>
        <taxon>Hymenoptera</taxon>
        <taxon>Apocrita</taxon>
        <taxon>Aculeata</taxon>
        <taxon>Vespoidea</taxon>
        <taxon>Vespidae</taxon>
        <taxon>Vespinae</taxon>
        <taxon>Vespula</taxon>
    </lineage>
</organism>
<proteinExistence type="predicted"/>
<reference evidence="2 3" key="1">
    <citation type="journal article" date="2024" name="Ann. Entomol. Soc. Am.">
        <title>Genomic analyses of the southern and eastern yellowjacket wasps (Hymenoptera: Vespidae) reveal evolutionary signatures of social life.</title>
        <authorList>
            <person name="Catto M.A."/>
            <person name="Caine P.B."/>
            <person name="Orr S.E."/>
            <person name="Hunt B.G."/>
            <person name="Goodisman M.A.D."/>
        </authorList>
    </citation>
    <scope>NUCLEOTIDE SEQUENCE [LARGE SCALE GENOMIC DNA]</scope>
    <source>
        <strain evidence="2">233</strain>
        <tissue evidence="2">Head and thorax</tissue>
    </source>
</reference>
<dbReference type="AlphaFoldDB" id="A0ABD1ZZM9"/>
<feature type="compositionally biased region" description="Polar residues" evidence="1">
    <location>
        <begin position="726"/>
        <end position="740"/>
    </location>
</feature>
<keyword evidence="3" id="KW-1185">Reference proteome</keyword>
<name>A0ABD1ZZM9_VESSQ</name>
<evidence type="ECO:0000313" key="3">
    <source>
        <dbReference type="Proteomes" id="UP001607302"/>
    </source>
</evidence>
<accession>A0ABD1ZZM9</accession>
<gene>
    <name evidence="2" type="ORF">V1478_016395</name>
</gene>
<comment type="caution">
    <text evidence="2">The sequence shown here is derived from an EMBL/GenBank/DDBJ whole genome shotgun (WGS) entry which is preliminary data.</text>
</comment>
<feature type="region of interest" description="Disordered" evidence="1">
    <location>
        <begin position="719"/>
        <end position="740"/>
    </location>
</feature>
<protein>
    <submittedName>
        <fullName evidence="2">Uncharacterized protein</fullName>
    </submittedName>
</protein>
<evidence type="ECO:0000256" key="1">
    <source>
        <dbReference type="SAM" id="MobiDB-lite"/>
    </source>
</evidence>